<evidence type="ECO:0000313" key="2">
    <source>
        <dbReference type="EMBL" id="MFC5821626.1"/>
    </source>
</evidence>
<dbReference type="CDD" id="cd16936">
    <property type="entry name" value="HATPase_RsbW-like"/>
    <property type="match status" value="1"/>
</dbReference>
<dbReference type="PANTHER" id="PTHR35526">
    <property type="entry name" value="ANTI-SIGMA-F FACTOR RSBW-RELATED"/>
    <property type="match status" value="1"/>
</dbReference>
<proteinExistence type="predicted"/>
<keyword evidence="2" id="KW-0067">ATP-binding</keyword>
<dbReference type="Pfam" id="PF13581">
    <property type="entry name" value="HATPase_c_2"/>
    <property type="match status" value="1"/>
</dbReference>
<dbReference type="GO" id="GO:0005524">
    <property type="term" value="F:ATP binding"/>
    <property type="evidence" value="ECO:0007669"/>
    <property type="project" value="UniProtKB-KW"/>
</dbReference>
<dbReference type="PANTHER" id="PTHR35526:SF3">
    <property type="entry name" value="ANTI-SIGMA-F FACTOR RSBW"/>
    <property type="match status" value="1"/>
</dbReference>
<organism evidence="2 3">
    <name type="scientific">Nonomuraea harbinensis</name>
    <dbReference type="NCBI Taxonomy" id="1286938"/>
    <lineage>
        <taxon>Bacteria</taxon>
        <taxon>Bacillati</taxon>
        <taxon>Actinomycetota</taxon>
        <taxon>Actinomycetes</taxon>
        <taxon>Streptosporangiales</taxon>
        <taxon>Streptosporangiaceae</taxon>
        <taxon>Nonomuraea</taxon>
    </lineage>
</organism>
<evidence type="ECO:0000259" key="1">
    <source>
        <dbReference type="Pfam" id="PF13581"/>
    </source>
</evidence>
<dbReference type="InterPro" id="IPR050267">
    <property type="entry name" value="Anti-sigma-factor_SerPK"/>
</dbReference>
<dbReference type="RefSeq" id="WP_219549876.1">
    <property type="nucleotide sequence ID" value="NZ_JAHKRN010000052.1"/>
</dbReference>
<name>A0ABW1C7R4_9ACTN</name>
<keyword evidence="3" id="KW-1185">Reference proteome</keyword>
<dbReference type="EMBL" id="JBHSNW010000036">
    <property type="protein sequence ID" value="MFC5821626.1"/>
    <property type="molecule type" value="Genomic_DNA"/>
</dbReference>
<sequence>MGEETALSCPITADLGLLREHVRAFASAEGLSGSRLDDLVIAVNEAADNVLEHGGGSGRLDAWADDRGIWIDVADSAGTLTAGDLYRQGADPPPAASRGYGLWIIRRLCDEVVVERSGDRSLLRMHVAYPVPREAAGETKTAGAGAPPGAPLA</sequence>
<dbReference type="InterPro" id="IPR003594">
    <property type="entry name" value="HATPase_dom"/>
</dbReference>
<reference evidence="3" key="1">
    <citation type="journal article" date="2019" name="Int. J. Syst. Evol. Microbiol.">
        <title>The Global Catalogue of Microorganisms (GCM) 10K type strain sequencing project: providing services to taxonomists for standard genome sequencing and annotation.</title>
        <authorList>
            <consortium name="The Broad Institute Genomics Platform"/>
            <consortium name="The Broad Institute Genome Sequencing Center for Infectious Disease"/>
            <person name="Wu L."/>
            <person name="Ma J."/>
        </authorList>
    </citation>
    <scope>NUCLEOTIDE SEQUENCE [LARGE SCALE GENOMIC DNA]</scope>
    <source>
        <strain evidence="3">CGMCC 4.7106</strain>
    </source>
</reference>
<accession>A0ABW1C7R4</accession>
<comment type="caution">
    <text evidence="2">The sequence shown here is derived from an EMBL/GenBank/DDBJ whole genome shotgun (WGS) entry which is preliminary data.</text>
</comment>
<dbReference type="Proteomes" id="UP001596096">
    <property type="component" value="Unassembled WGS sequence"/>
</dbReference>
<evidence type="ECO:0000313" key="3">
    <source>
        <dbReference type="Proteomes" id="UP001596096"/>
    </source>
</evidence>
<protein>
    <submittedName>
        <fullName evidence="2">ATP-binding protein</fullName>
    </submittedName>
</protein>
<keyword evidence="2" id="KW-0547">Nucleotide-binding</keyword>
<feature type="domain" description="Histidine kinase/HSP90-like ATPase" evidence="1">
    <location>
        <begin position="14"/>
        <end position="125"/>
    </location>
</feature>
<gene>
    <name evidence="2" type="ORF">ACFPUY_41625</name>
</gene>